<dbReference type="EMBL" id="CP022743">
    <property type="protein sequence ID" value="ASU33717.1"/>
    <property type="molecule type" value="Genomic_DNA"/>
</dbReference>
<keyword evidence="6" id="KW-1185">Reference proteome</keyword>
<proteinExistence type="predicted"/>
<evidence type="ECO:0000256" key="1">
    <source>
        <dbReference type="ARBA" id="ARBA00004370"/>
    </source>
</evidence>
<sequence>MKFFLSLGIFIVSILLAAQLSAQQNPVILKRIPVGRKVGVIKDTVTIDTLSSNNKVSIRDQKDIGDVLTKLFHSKPSPEVDSITSKPEISLAPAIGYTLLSRFALVLSGNAIFKTGPQSRISTVIASASYTQNKQLILPVQTNIWSKDNRYNFVGEYQYYKYPQSTYGLGSNSNIKNADPMDYSYFKFYQTALRRIAGNLYAGLGFIFGTHWNISDKGDINGAIPDYAVYGKASHTVASGLTFNMLLDSRDNAINPLKGGYAAIQYRDNYSFLGSTTPWRSLIIDLRKYFRLSDNSDNVLAFWSYNWLILSGRPGYLDLPSTQWDGNSATGRGYIQGRFRGAQMVYLESEYRFKITRNGLLGGVLFLNGESFSAAPGTSLQRIQPGYGPGLRLKLNKKSNTNITIDYGFGRQGSNGLFIDVGEAF</sequence>
<comment type="subcellular location">
    <subcellularLocation>
        <location evidence="1">Membrane</location>
    </subcellularLocation>
</comment>
<dbReference type="RefSeq" id="WP_094570135.1">
    <property type="nucleotide sequence ID" value="NZ_CP022743.1"/>
</dbReference>
<keyword evidence="3" id="KW-0732">Signal</keyword>
<dbReference type="KEGG" id="muc:MuYL_1821"/>
<feature type="signal peptide" evidence="3">
    <location>
        <begin position="1"/>
        <end position="17"/>
    </location>
</feature>
<dbReference type="Gene3D" id="2.40.160.50">
    <property type="entry name" value="membrane protein fhac: a member of the omp85/tpsb transporter family"/>
    <property type="match status" value="1"/>
</dbReference>
<reference evidence="5 6" key="1">
    <citation type="submission" date="2017-08" db="EMBL/GenBank/DDBJ databases">
        <title>Complete genome sequence of Mucilaginibacter sp. strain BJC16-A31.</title>
        <authorList>
            <consortium name="Henan University of Science and Technology"/>
            <person name="You X."/>
        </authorList>
    </citation>
    <scope>NUCLEOTIDE SEQUENCE [LARGE SCALE GENOMIC DNA]</scope>
    <source>
        <strain evidence="5 6">BJC16-A31</strain>
    </source>
</reference>
<dbReference type="Proteomes" id="UP000215002">
    <property type="component" value="Chromosome"/>
</dbReference>
<feature type="chain" id="PRO_5013098535" description="Bacterial surface antigen (D15) domain-containing protein" evidence="3">
    <location>
        <begin position="18"/>
        <end position="425"/>
    </location>
</feature>
<evidence type="ECO:0000313" key="6">
    <source>
        <dbReference type="Proteomes" id="UP000215002"/>
    </source>
</evidence>
<gene>
    <name evidence="5" type="ORF">MuYL_1821</name>
</gene>
<dbReference type="OrthoDB" id="621220at2"/>
<organism evidence="5 6">
    <name type="scientific">Mucilaginibacter xinganensis</name>
    <dbReference type="NCBI Taxonomy" id="1234841"/>
    <lineage>
        <taxon>Bacteria</taxon>
        <taxon>Pseudomonadati</taxon>
        <taxon>Bacteroidota</taxon>
        <taxon>Sphingobacteriia</taxon>
        <taxon>Sphingobacteriales</taxon>
        <taxon>Sphingobacteriaceae</taxon>
        <taxon>Mucilaginibacter</taxon>
    </lineage>
</organism>
<evidence type="ECO:0000259" key="4">
    <source>
        <dbReference type="Pfam" id="PF01103"/>
    </source>
</evidence>
<dbReference type="AlphaFoldDB" id="A0A223NV31"/>
<dbReference type="InterPro" id="IPR000184">
    <property type="entry name" value="Bac_surfAg_D15"/>
</dbReference>
<feature type="domain" description="Bacterial surface antigen (D15)" evidence="4">
    <location>
        <begin position="146"/>
        <end position="395"/>
    </location>
</feature>
<accession>A0A223NV31</accession>
<protein>
    <recommendedName>
        <fullName evidence="4">Bacterial surface antigen (D15) domain-containing protein</fullName>
    </recommendedName>
</protein>
<name>A0A223NV31_9SPHI</name>
<dbReference type="GO" id="GO:0019867">
    <property type="term" value="C:outer membrane"/>
    <property type="evidence" value="ECO:0007669"/>
    <property type="project" value="InterPro"/>
</dbReference>
<evidence type="ECO:0000256" key="2">
    <source>
        <dbReference type="ARBA" id="ARBA00023136"/>
    </source>
</evidence>
<evidence type="ECO:0000313" key="5">
    <source>
        <dbReference type="EMBL" id="ASU33717.1"/>
    </source>
</evidence>
<dbReference type="Pfam" id="PF01103">
    <property type="entry name" value="Omp85"/>
    <property type="match status" value="1"/>
</dbReference>
<keyword evidence="2" id="KW-0472">Membrane</keyword>
<evidence type="ECO:0000256" key="3">
    <source>
        <dbReference type="SAM" id="SignalP"/>
    </source>
</evidence>